<dbReference type="KEGG" id="tsv:DSM104635_03826"/>
<dbReference type="SUPFAM" id="SSF52402">
    <property type="entry name" value="Adenine nucleotide alpha hydrolases-like"/>
    <property type="match status" value="1"/>
</dbReference>
<dbReference type="CDD" id="cd00293">
    <property type="entry name" value="USP-like"/>
    <property type="match status" value="1"/>
</dbReference>
<dbReference type="AlphaFoldDB" id="A0A6I6MS38"/>
<proteinExistence type="predicted"/>
<evidence type="ECO:0000259" key="1">
    <source>
        <dbReference type="Pfam" id="PF00582"/>
    </source>
</evidence>
<keyword evidence="3" id="KW-1185">Reference proteome</keyword>
<dbReference type="EMBL" id="CP047045">
    <property type="protein sequence ID" value="QGZ96961.1"/>
    <property type="molecule type" value="Genomic_DNA"/>
</dbReference>
<sequence>MSDERFAVLVIADESEEFPDALIYAGLICRNTGWRLVILRVIEPSDPAPWASITDEMRRQAQDAAESLTQRFAAEVWAECGVTAEPVLREGDLKPELRKLIEQELSIKLVVLAAAHGPGGPGPLVTQLGKSAGLGPRPVPVIVVPGALTREEVRRLALPVAVTAPPEEPPAA</sequence>
<evidence type="ECO:0000313" key="3">
    <source>
        <dbReference type="Proteomes" id="UP000431269"/>
    </source>
</evidence>
<evidence type="ECO:0000313" key="2">
    <source>
        <dbReference type="EMBL" id="QGZ96961.1"/>
    </source>
</evidence>
<name>A0A6I6MS38_9CAUL</name>
<reference evidence="3" key="1">
    <citation type="submission" date="2019-12" db="EMBL/GenBank/DDBJ databases">
        <title>Complete genome of Terracaulis silvestris 0127_4.</title>
        <authorList>
            <person name="Vieira S."/>
            <person name="Riedel T."/>
            <person name="Sproer C."/>
            <person name="Pascual J."/>
            <person name="Boedeker C."/>
            <person name="Overmann J."/>
        </authorList>
    </citation>
    <scope>NUCLEOTIDE SEQUENCE [LARGE SCALE GENOMIC DNA]</scope>
    <source>
        <strain evidence="3">0127_4</strain>
    </source>
</reference>
<dbReference type="Proteomes" id="UP000431269">
    <property type="component" value="Chromosome"/>
</dbReference>
<feature type="domain" description="UspA" evidence="1">
    <location>
        <begin position="8"/>
        <end position="115"/>
    </location>
</feature>
<gene>
    <name evidence="2" type="ORF">DSM104635_03826</name>
</gene>
<protein>
    <submittedName>
        <fullName evidence="2">Universal stress protein family protein</fullName>
    </submittedName>
</protein>
<organism evidence="2 3">
    <name type="scientific">Terricaulis silvestris</name>
    <dbReference type="NCBI Taxonomy" id="2686094"/>
    <lineage>
        <taxon>Bacteria</taxon>
        <taxon>Pseudomonadati</taxon>
        <taxon>Pseudomonadota</taxon>
        <taxon>Alphaproteobacteria</taxon>
        <taxon>Caulobacterales</taxon>
        <taxon>Caulobacteraceae</taxon>
        <taxon>Terricaulis</taxon>
    </lineage>
</organism>
<accession>A0A6I6MS38</accession>
<dbReference type="Pfam" id="PF00582">
    <property type="entry name" value="Usp"/>
    <property type="match status" value="1"/>
</dbReference>
<dbReference type="InterPro" id="IPR006016">
    <property type="entry name" value="UspA"/>
</dbReference>
<dbReference type="RefSeq" id="WP_158767760.1">
    <property type="nucleotide sequence ID" value="NZ_CP047045.1"/>
</dbReference>
<dbReference type="Gene3D" id="3.40.50.12370">
    <property type="match status" value="1"/>
</dbReference>